<dbReference type="InterPro" id="IPR001930">
    <property type="entry name" value="Peptidase_M1"/>
</dbReference>
<feature type="binding site" evidence="9">
    <location>
        <position position="346"/>
    </location>
    <ligand>
        <name>Zn(2+)</name>
        <dbReference type="ChEBI" id="CHEBI:29105"/>
        <note>catalytic</note>
    </ligand>
</feature>
<evidence type="ECO:0000256" key="10">
    <source>
        <dbReference type="PIRSR" id="PIRSR634016-4"/>
    </source>
</evidence>
<accession>A0A6A6Q890</accession>
<feature type="binding site" evidence="9">
    <location>
        <position position="365"/>
    </location>
    <ligand>
        <name>Zn(2+)</name>
        <dbReference type="ChEBI" id="CHEBI:29105"/>
        <note>catalytic</note>
    </ligand>
</feature>
<keyword evidence="7 11" id="KW-0482">Metalloprotease</keyword>
<dbReference type="Gene3D" id="1.10.390.10">
    <property type="entry name" value="Neutral Protease Domain 2"/>
    <property type="match status" value="1"/>
</dbReference>
<feature type="active site" description="Proton acceptor" evidence="8">
    <location>
        <position position="343"/>
    </location>
</feature>
<dbReference type="InterPro" id="IPR027268">
    <property type="entry name" value="Peptidase_M4/M1_CTD_sf"/>
</dbReference>
<feature type="region of interest" description="Disordered" evidence="12">
    <location>
        <begin position="126"/>
        <end position="159"/>
    </location>
</feature>
<evidence type="ECO:0000313" key="16">
    <source>
        <dbReference type="EMBL" id="KAF2488156.1"/>
    </source>
</evidence>
<dbReference type="OrthoDB" id="10031169at2759"/>
<evidence type="ECO:0000259" key="14">
    <source>
        <dbReference type="Pfam" id="PF11838"/>
    </source>
</evidence>
<keyword evidence="3 11" id="KW-0645">Protease</keyword>
<dbReference type="CDD" id="cd09601">
    <property type="entry name" value="M1_APN-Q_like"/>
    <property type="match status" value="1"/>
</dbReference>
<dbReference type="SUPFAM" id="SSF55486">
    <property type="entry name" value="Metalloproteases ('zincins'), catalytic domain"/>
    <property type="match status" value="1"/>
</dbReference>
<dbReference type="Proteomes" id="UP000799767">
    <property type="component" value="Unassembled WGS sequence"/>
</dbReference>
<evidence type="ECO:0000256" key="6">
    <source>
        <dbReference type="ARBA" id="ARBA00022833"/>
    </source>
</evidence>
<feature type="binding site" evidence="9">
    <location>
        <position position="342"/>
    </location>
    <ligand>
        <name>Zn(2+)</name>
        <dbReference type="ChEBI" id="CHEBI:29105"/>
        <note>catalytic</note>
    </ligand>
</feature>
<dbReference type="Pfam" id="PF17900">
    <property type="entry name" value="Peptidase_M1_N"/>
    <property type="match status" value="2"/>
</dbReference>
<keyword evidence="2 11" id="KW-0031">Aminopeptidase</keyword>
<dbReference type="Pfam" id="PF01433">
    <property type="entry name" value="Peptidase_M1"/>
    <property type="match status" value="1"/>
</dbReference>
<dbReference type="PANTHER" id="PTHR11533:SF171">
    <property type="entry name" value="AMINOPEPTIDASE"/>
    <property type="match status" value="1"/>
</dbReference>
<protein>
    <recommendedName>
        <fullName evidence="11">Aminopeptidase</fullName>
        <ecNumber evidence="11">3.4.11.-</ecNumber>
    </recommendedName>
</protein>
<dbReference type="RefSeq" id="XP_033594725.1">
    <property type="nucleotide sequence ID" value="XM_033732491.1"/>
</dbReference>
<keyword evidence="17" id="KW-1185">Reference proteome</keyword>
<dbReference type="InterPro" id="IPR034016">
    <property type="entry name" value="M1_APN-typ"/>
</dbReference>
<evidence type="ECO:0000256" key="3">
    <source>
        <dbReference type="ARBA" id="ARBA00022670"/>
    </source>
</evidence>
<dbReference type="PANTHER" id="PTHR11533">
    <property type="entry name" value="PROTEASE M1 ZINC METALLOPROTEASE"/>
    <property type="match status" value="1"/>
</dbReference>
<dbReference type="FunFam" id="2.60.40.1730:FF:000002">
    <property type="entry name" value="Aminopeptidase"/>
    <property type="match status" value="1"/>
</dbReference>
<dbReference type="InterPro" id="IPR042097">
    <property type="entry name" value="Aminopeptidase_N-like_N_sf"/>
</dbReference>
<dbReference type="FunFam" id="1.10.390.10:FF:000001">
    <property type="entry name" value="Aminopeptidase"/>
    <property type="match status" value="1"/>
</dbReference>
<dbReference type="GeneID" id="54473493"/>
<dbReference type="GO" id="GO:0016020">
    <property type="term" value="C:membrane"/>
    <property type="evidence" value="ECO:0007669"/>
    <property type="project" value="TreeGrafter"/>
</dbReference>
<dbReference type="GO" id="GO:0043171">
    <property type="term" value="P:peptide catabolic process"/>
    <property type="evidence" value="ECO:0007669"/>
    <property type="project" value="TreeGrafter"/>
</dbReference>
<dbReference type="GO" id="GO:0006508">
    <property type="term" value="P:proteolysis"/>
    <property type="evidence" value="ECO:0007669"/>
    <property type="project" value="UniProtKB-KW"/>
</dbReference>
<dbReference type="EMBL" id="MU001631">
    <property type="protein sequence ID" value="KAF2488156.1"/>
    <property type="molecule type" value="Genomic_DNA"/>
</dbReference>
<keyword evidence="4 9" id="KW-0479">Metal-binding</keyword>
<dbReference type="GO" id="GO:0008270">
    <property type="term" value="F:zinc ion binding"/>
    <property type="evidence" value="ECO:0007669"/>
    <property type="project" value="UniProtKB-UniRule"/>
</dbReference>
<evidence type="ECO:0000256" key="2">
    <source>
        <dbReference type="ARBA" id="ARBA00022438"/>
    </source>
</evidence>
<dbReference type="Gene3D" id="1.25.50.20">
    <property type="match status" value="1"/>
</dbReference>
<feature type="domain" description="Aminopeptidase N-like N-terminal" evidence="15">
    <location>
        <begin position="13"/>
        <end position="128"/>
    </location>
</feature>
<comment type="cofactor">
    <cofactor evidence="9 11">
        <name>Zn(2+)</name>
        <dbReference type="ChEBI" id="CHEBI:29105"/>
    </cofactor>
    <text evidence="9 11">Binds 1 zinc ion per subunit.</text>
</comment>
<dbReference type="SUPFAM" id="SSF63737">
    <property type="entry name" value="Leukotriene A4 hydrolase N-terminal domain"/>
    <property type="match status" value="1"/>
</dbReference>
<proteinExistence type="inferred from homology"/>
<gene>
    <name evidence="16" type="ORF">BDY17DRAFT_290335</name>
</gene>
<feature type="domain" description="Aminopeptidase N-like N-terminal" evidence="15">
    <location>
        <begin position="155"/>
        <end position="232"/>
    </location>
</feature>
<dbReference type="AlphaFoldDB" id="A0A6A6Q890"/>
<evidence type="ECO:0000256" key="11">
    <source>
        <dbReference type="RuleBase" id="RU364040"/>
    </source>
</evidence>
<evidence type="ECO:0000256" key="7">
    <source>
        <dbReference type="ARBA" id="ARBA00023049"/>
    </source>
</evidence>
<evidence type="ECO:0000259" key="13">
    <source>
        <dbReference type="Pfam" id="PF01433"/>
    </source>
</evidence>
<name>A0A6A6Q890_9PEZI</name>
<dbReference type="Pfam" id="PF11838">
    <property type="entry name" value="ERAP1_C"/>
    <property type="match status" value="1"/>
</dbReference>
<feature type="compositionally biased region" description="Acidic residues" evidence="12">
    <location>
        <begin position="127"/>
        <end position="156"/>
    </location>
</feature>
<sequence>MADDHNRLPAWVKPQHYHLSLFDLVTKDPWTYQGRVRIELALQRETKTITLHARYLQIHAAEILIKSAKAEETLKAIDIIHDAHKQRCTFTFDRTVPATTDHNAILSISFQGTMNDDLVGFYRSTYEIDEDDDDDDEDDEDDDDEGDEDEDDDEDEGKYSMFSTQFQPCEARRAFPCFDEPNLKATFDFEIETPADMIALSNMPVKKVSPSAAAHGRSLTVFERTPIMSVYLLAWAVGDFEYSEVRTTQPSGRTLPIRLYTTKGLKAQGRFSIELAEKVVPYFTEKFDIEYPLPKLDMLAVQDMADSMENWGLLTFEMIALLFDPATSDPSSISEVAYTVAHEIAHQWFGNLVTMDWWDDLWLNEGFATWAGWLAIDHFFPQWNVWAGFVANDMQDGLELDALRSSHPIRVPVDDDLEVDSIFDSISYDKGCSLIRMVVAHMGVSPFLQGVSNYLKQHSYGNTKAEDLWAALSQVCQEDLLPFVSGWVGEVGFPALTVEQDASSKALQLQQRRFGYADLSAIDSGKTLWWIPLTLASRKDKMFFKSRHMILPEGVDLPRVPNVDYAGFFRTSFSPRQLQLVAQDLGLLSVTERAGLVADVSALAAAETSEVNTATLFEFLEAFRDEDNYHVWSTILSSVAFVQSMFSHHAAISKGLDRFIRDLTSKAAAKFGGWPDSTTAAAKAPIDYLPGELRKELLLTLGLAGDEAVVSQSIQRFKSFFADKKRSAIPPSLQPAVFQVAVKHLGREAYHLLRKEYSQTTSIDGEEMILEAMAEALQPELAAEFLHFTFSDDVGIQNAGTATSSLAANPDVRVREALWAYIRENWEMVYARLGGSMVVFERFIRGSLETLTSDETRKAIEEFFRNKDTTGYGRGVTIAVEKIGNNARYIARDEGVLQEYLGRKGYISG</sequence>
<dbReference type="InterPro" id="IPR024571">
    <property type="entry name" value="ERAP1-like_C_dom"/>
</dbReference>
<dbReference type="InterPro" id="IPR014782">
    <property type="entry name" value="Peptidase_M1_dom"/>
</dbReference>
<comment type="similarity">
    <text evidence="1 11">Belongs to the peptidase M1 family.</text>
</comment>
<dbReference type="InterPro" id="IPR050344">
    <property type="entry name" value="Peptidase_M1_aminopeptidases"/>
</dbReference>
<evidence type="ECO:0000256" key="1">
    <source>
        <dbReference type="ARBA" id="ARBA00010136"/>
    </source>
</evidence>
<reference evidence="16" key="1">
    <citation type="journal article" date="2020" name="Stud. Mycol.">
        <title>101 Dothideomycetes genomes: a test case for predicting lifestyles and emergence of pathogens.</title>
        <authorList>
            <person name="Haridas S."/>
            <person name="Albert R."/>
            <person name="Binder M."/>
            <person name="Bloem J."/>
            <person name="Labutti K."/>
            <person name="Salamov A."/>
            <person name="Andreopoulos B."/>
            <person name="Baker S."/>
            <person name="Barry K."/>
            <person name="Bills G."/>
            <person name="Bluhm B."/>
            <person name="Cannon C."/>
            <person name="Castanera R."/>
            <person name="Culley D."/>
            <person name="Daum C."/>
            <person name="Ezra D."/>
            <person name="Gonzalez J."/>
            <person name="Henrissat B."/>
            <person name="Kuo A."/>
            <person name="Liang C."/>
            <person name="Lipzen A."/>
            <person name="Lutzoni F."/>
            <person name="Magnuson J."/>
            <person name="Mondo S."/>
            <person name="Nolan M."/>
            <person name="Ohm R."/>
            <person name="Pangilinan J."/>
            <person name="Park H.-J."/>
            <person name="Ramirez L."/>
            <person name="Alfaro M."/>
            <person name="Sun H."/>
            <person name="Tritt A."/>
            <person name="Yoshinaga Y."/>
            <person name="Zwiers L.-H."/>
            <person name="Turgeon B."/>
            <person name="Goodwin S."/>
            <person name="Spatafora J."/>
            <person name="Crous P."/>
            <person name="Grigoriev I."/>
        </authorList>
    </citation>
    <scope>NUCLEOTIDE SEQUENCE</scope>
    <source>
        <strain evidence="16">CBS 113389</strain>
    </source>
</reference>
<evidence type="ECO:0000256" key="9">
    <source>
        <dbReference type="PIRSR" id="PIRSR634016-3"/>
    </source>
</evidence>
<dbReference type="GO" id="GO:0070006">
    <property type="term" value="F:metalloaminopeptidase activity"/>
    <property type="evidence" value="ECO:0007669"/>
    <property type="project" value="TreeGrafter"/>
</dbReference>
<evidence type="ECO:0000256" key="8">
    <source>
        <dbReference type="PIRSR" id="PIRSR634016-1"/>
    </source>
</evidence>
<dbReference type="Gene3D" id="2.60.40.1730">
    <property type="entry name" value="tricorn interacting facor f3 domain"/>
    <property type="match status" value="1"/>
</dbReference>
<evidence type="ECO:0000256" key="12">
    <source>
        <dbReference type="SAM" id="MobiDB-lite"/>
    </source>
</evidence>
<dbReference type="Gene3D" id="2.60.40.1910">
    <property type="match status" value="1"/>
</dbReference>
<feature type="domain" description="ERAP1-like C-terminal" evidence="14">
    <location>
        <begin position="561"/>
        <end position="883"/>
    </location>
</feature>
<feature type="site" description="Transition state stabilizer" evidence="10">
    <location>
        <position position="428"/>
    </location>
</feature>
<dbReference type="PRINTS" id="PR00756">
    <property type="entry name" value="ALADIPTASE"/>
</dbReference>
<dbReference type="EC" id="3.4.11.-" evidence="11"/>
<keyword evidence="5 11" id="KW-0378">Hydrolase</keyword>
<organism evidence="16 17">
    <name type="scientific">Neohortaea acidophila</name>
    <dbReference type="NCBI Taxonomy" id="245834"/>
    <lineage>
        <taxon>Eukaryota</taxon>
        <taxon>Fungi</taxon>
        <taxon>Dikarya</taxon>
        <taxon>Ascomycota</taxon>
        <taxon>Pezizomycotina</taxon>
        <taxon>Dothideomycetes</taxon>
        <taxon>Dothideomycetidae</taxon>
        <taxon>Mycosphaerellales</taxon>
        <taxon>Teratosphaeriaceae</taxon>
        <taxon>Neohortaea</taxon>
    </lineage>
</organism>
<evidence type="ECO:0000256" key="4">
    <source>
        <dbReference type="ARBA" id="ARBA00022723"/>
    </source>
</evidence>
<evidence type="ECO:0000259" key="15">
    <source>
        <dbReference type="Pfam" id="PF17900"/>
    </source>
</evidence>
<keyword evidence="6 9" id="KW-0862">Zinc</keyword>
<evidence type="ECO:0000256" key="5">
    <source>
        <dbReference type="ARBA" id="ARBA00022801"/>
    </source>
</evidence>
<dbReference type="GO" id="GO:0042277">
    <property type="term" value="F:peptide binding"/>
    <property type="evidence" value="ECO:0007669"/>
    <property type="project" value="TreeGrafter"/>
</dbReference>
<dbReference type="InterPro" id="IPR045357">
    <property type="entry name" value="Aminopeptidase_N-like_N"/>
</dbReference>
<feature type="domain" description="Peptidase M1 membrane alanine aminopeptidase" evidence="13">
    <location>
        <begin position="271"/>
        <end position="487"/>
    </location>
</feature>
<dbReference type="GO" id="GO:0005737">
    <property type="term" value="C:cytoplasm"/>
    <property type="evidence" value="ECO:0007669"/>
    <property type="project" value="TreeGrafter"/>
</dbReference>
<evidence type="ECO:0000313" key="17">
    <source>
        <dbReference type="Proteomes" id="UP000799767"/>
    </source>
</evidence>